<accession>W7XBI3</accession>
<keyword evidence="1" id="KW-1133">Transmembrane helix</keyword>
<evidence type="ECO:0000313" key="2">
    <source>
        <dbReference type="EMBL" id="EWS76745.1"/>
    </source>
</evidence>
<sequence length="200" mass="23955">MKYFLFILNLEKLKELINQFKIISIFIFGVFLLQIIIIKTQLQVQYYLQQQKLYFRFFDNQKSIQSVKKLFINFNSLLLKLNNIKWNIRNVSQIQPYQQCYAIVLFNLLKIMTLLINKTFSSTKLMLLQEKTVKYAMIINRLVSMFALIIVMSMMVVIQTITCLISNFAVEKVADSLQIIQNYQIVQIHLQIYLQYYYQL</sequence>
<dbReference type="EMBL" id="GG662864">
    <property type="protein sequence ID" value="EWS76745.1"/>
    <property type="molecule type" value="Genomic_DNA"/>
</dbReference>
<feature type="transmembrane region" description="Helical" evidence="1">
    <location>
        <begin position="138"/>
        <end position="158"/>
    </location>
</feature>
<feature type="transmembrane region" description="Helical" evidence="1">
    <location>
        <begin position="96"/>
        <end position="117"/>
    </location>
</feature>
<evidence type="ECO:0000313" key="3">
    <source>
        <dbReference type="Proteomes" id="UP000009168"/>
    </source>
</evidence>
<organism evidence="2 3">
    <name type="scientific">Tetrahymena thermophila (strain SB210)</name>
    <dbReference type="NCBI Taxonomy" id="312017"/>
    <lineage>
        <taxon>Eukaryota</taxon>
        <taxon>Sar</taxon>
        <taxon>Alveolata</taxon>
        <taxon>Ciliophora</taxon>
        <taxon>Intramacronucleata</taxon>
        <taxon>Oligohymenophorea</taxon>
        <taxon>Hymenostomatida</taxon>
        <taxon>Tetrahymenina</taxon>
        <taxon>Tetrahymenidae</taxon>
        <taxon>Tetrahymena</taxon>
    </lineage>
</organism>
<keyword evidence="3" id="KW-1185">Reference proteome</keyword>
<reference evidence="3" key="1">
    <citation type="journal article" date="2006" name="PLoS Biol.">
        <title>Macronuclear genome sequence of the ciliate Tetrahymena thermophila, a model eukaryote.</title>
        <authorList>
            <person name="Eisen J.A."/>
            <person name="Coyne R.S."/>
            <person name="Wu M."/>
            <person name="Wu D."/>
            <person name="Thiagarajan M."/>
            <person name="Wortman J.R."/>
            <person name="Badger J.H."/>
            <person name="Ren Q."/>
            <person name="Amedeo P."/>
            <person name="Jones K.M."/>
            <person name="Tallon L.J."/>
            <person name="Delcher A.L."/>
            <person name="Salzberg S.L."/>
            <person name="Silva J.C."/>
            <person name="Haas B.J."/>
            <person name="Majoros W.H."/>
            <person name="Farzad M."/>
            <person name="Carlton J.M."/>
            <person name="Smith R.K. Jr."/>
            <person name="Garg J."/>
            <person name="Pearlman R.E."/>
            <person name="Karrer K.M."/>
            <person name="Sun L."/>
            <person name="Manning G."/>
            <person name="Elde N.C."/>
            <person name="Turkewitz A.P."/>
            <person name="Asai D.J."/>
            <person name="Wilkes D.E."/>
            <person name="Wang Y."/>
            <person name="Cai H."/>
            <person name="Collins K."/>
            <person name="Stewart B.A."/>
            <person name="Lee S.R."/>
            <person name="Wilamowska K."/>
            <person name="Weinberg Z."/>
            <person name="Ruzzo W.L."/>
            <person name="Wloga D."/>
            <person name="Gaertig J."/>
            <person name="Frankel J."/>
            <person name="Tsao C.-C."/>
            <person name="Gorovsky M.A."/>
            <person name="Keeling P.J."/>
            <person name="Waller R.F."/>
            <person name="Patron N.J."/>
            <person name="Cherry J.M."/>
            <person name="Stover N.A."/>
            <person name="Krieger C.J."/>
            <person name="del Toro C."/>
            <person name="Ryder H.F."/>
            <person name="Williamson S.C."/>
            <person name="Barbeau R.A."/>
            <person name="Hamilton E.P."/>
            <person name="Orias E."/>
        </authorList>
    </citation>
    <scope>NUCLEOTIDE SEQUENCE [LARGE SCALE GENOMIC DNA]</scope>
    <source>
        <strain evidence="3">SB210</strain>
    </source>
</reference>
<name>W7XBI3_TETTS</name>
<feature type="transmembrane region" description="Helical" evidence="1">
    <location>
        <begin position="20"/>
        <end position="38"/>
    </location>
</feature>
<dbReference type="GeneID" id="24439505"/>
<dbReference type="InParanoid" id="W7XBI3"/>
<keyword evidence="1 2" id="KW-0812">Transmembrane</keyword>
<dbReference type="Proteomes" id="UP000009168">
    <property type="component" value="Unassembled WGS sequence"/>
</dbReference>
<keyword evidence="1" id="KW-0472">Membrane</keyword>
<dbReference type="KEGG" id="tet:TTHERM_000543579"/>
<gene>
    <name evidence="2" type="ORF">TTHERM_000543579</name>
</gene>
<evidence type="ECO:0000256" key="1">
    <source>
        <dbReference type="SAM" id="Phobius"/>
    </source>
</evidence>
<proteinExistence type="predicted"/>
<protein>
    <submittedName>
        <fullName evidence="2">Transmembrane protein, putative</fullName>
    </submittedName>
</protein>
<dbReference type="AlphaFoldDB" id="W7XBI3"/>
<dbReference type="RefSeq" id="XP_012650738.1">
    <property type="nucleotide sequence ID" value="XM_012795284.1"/>
</dbReference>